<evidence type="ECO:0000256" key="1">
    <source>
        <dbReference type="ARBA" id="ARBA00023015"/>
    </source>
</evidence>
<dbReference type="RefSeq" id="WP_338686579.1">
    <property type="nucleotide sequence ID" value="NZ_AP024702.1"/>
</dbReference>
<dbReference type="SUPFAM" id="SSF53822">
    <property type="entry name" value="Periplasmic binding protein-like I"/>
    <property type="match status" value="1"/>
</dbReference>
<dbReference type="PANTHER" id="PTHR30146">
    <property type="entry name" value="LACI-RELATED TRANSCRIPTIONAL REPRESSOR"/>
    <property type="match status" value="1"/>
</dbReference>
<keyword evidence="2" id="KW-0238">DNA-binding</keyword>
<dbReference type="SMART" id="SM00342">
    <property type="entry name" value="HTH_ARAC"/>
    <property type="match status" value="1"/>
</dbReference>
<evidence type="ECO:0000313" key="5">
    <source>
        <dbReference type="EMBL" id="BCX49807.1"/>
    </source>
</evidence>
<evidence type="ECO:0000256" key="3">
    <source>
        <dbReference type="ARBA" id="ARBA00023163"/>
    </source>
</evidence>
<keyword evidence="6" id="KW-1185">Reference proteome</keyword>
<dbReference type="InterPro" id="IPR028082">
    <property type="entry name" value="Peripla_BP_I"/>
</dbReference>
<evidence type="ECO:0000259" key="4">
    <source>
        <dbReference type="PROSITE" id="PS01124"/>
    </source>
</evidence>
<reference evidence="5 6" key="1">
    <citation type="submission" date="2021-06" db="EMBL/GenBank/DDBJ databases">
        <title>Complete genome of Haloferula helveola possessing various polysaccharide degrading enzymes.</title>
        <authorList>
            <person name="Takami H."/>
            <person name="Huang C."/>
            <person name="Hamasaki K."/>
        </authorList>
    </citation>
    <scope>NUCLEOTIDE SEQUENCE [LARGE SCALE GENOMIC DNA]</scope>
    <source>
        <strain evidence="5 6">CN-1</strain>
    </source>
</reference>
<sequence length="401" mass="45155">MTAKKRPRAKLPQFDDGPSPDQPSILVAFDWFDHRIYKGIARFAVQAGWHLSPYLFSDRNVPFNWPGDGAITCYGPTLAPFIDSLTMPKVDVSVAKMPHTVPRVLNDNLLIGRLAAEHFLKRGFHHFAFFRWPAVEVNPIREASYRAALLESGVDKDHFHIIRQPGPKVLRDWAAHEKAILEQLEKLPRPLAVFTGQDNLGATLIEVCVRNGIHVPEEISVLGVDNIEFLCDCLAVPMSSVDTRLDELGYQAAKQLQRRMDGEIADDAPPLLIAPGRVVNRRSTEVLAVPHAGVAKALRLMRAAFSTPMTLEDVCEHVGMSKRGLEKAFRTHLQRSPAAELRRIRIDHAKRMLTETDIKIEAIARECGYCNSSNLSLAFKRDTKLSPRAYRRKFRTEEHPA</sequence>
<dbReference type="InterPro" id="IPR018062">
    <property type="entry name" value="HTH_AraC-typ_CS"/>
</dbReference>
<organism evidence="5 6">
    <name type="scientific">Haloferula helveola</name>
    <dbReference type="NCBI Taxonomy" id="490095"/>
    <lineage>
        <taxon>Bacteria</taxon>
        <taxon>Pseudomonadati</taxon>
        <taxon>Verrucomicrobiota</taxon>
        <taxon>Verrucomicrobiia</taxon>
        <taxon>Verrucomicrobiales</taxon>
        <taxon>Verrucomicrobiaceae</taxon>
        <taxon>Haloferula</taxon>
    </lineage>
</organism>
<evidence type="ECO:0000256" key="2">
    <source>
        <dbReference type="ARBA" id="ARBA00023125"/>
    </source>
</evidence>
<evidence type="ECO:0000313" key="6">
    <source>
        <dbReference type="Proteomes" id="UP001374893"/>
    </source>
</evidence>
<proteinExistence type="predicted"/>
<accession>A0ABN6HBE5</accession>
<feature type="domain" description="HTH araC/xylS-type" evidence="4">
    <location>
        <begin position="295"/>
        <end position="393"/>
    </location>
</feature>
<dbReference type="Gene3D" id="1.10.10.60">
    <property type="entry name" value="Homeodomain-like"/>
    <property type="match status" value="2"/>
</dbReference>
<keyword evidence="3" id="KW-0804">Transcription</keyword>
<dbReference type="PROSITE" id="PS00041">
    <property type="entry name" value="HTH_ARAC_FAMILY_1"/>
    <property type="match status" value="2"/>
</dbReference>
<gene>
    <name evidence="5" type="primary">xylR_2</name>
    <name evidence="5" type="ORF">HAHE_37150</name>
</gene>
<dbReference type="Pfam" id="PF13377">
    <property type="entry name" value="Peripla_BP_3"/>
    <property type="match status" value="1"/>
</dbReference>
<name>A0ABN6HBE5_9BACT</name>
<dbReference type="SUPFAM" id="SSF46689">
    <property type="entry name" value="Homeodomain-like"/>
    <property type="match status" value="2"/>
</dbReference>
<dbReference type="InterPro" id="IPR009057">
    <property type="entry name" value="Homeodomain-like_sf"/>
</dbReference>
<keyword evidence="1" id="KW-0805">Transcription regulation</keyword>
<dbReference type="Pfam" id="PF12833">
    <property type="entry name" value="HTH_18"/>
    <property type="match status" value="1"/>
</dbReference>
<dbReference type="Proteomes" id="UP001374893">
    <property type="component" value="Chromosome"/>
</dbReference>
<dbReference type="PROSITE" id="PS01124">
    <property type="entry name" value="HTH_ARAC_FAMILY_2"/>
    <property type="match status" value="1"/>
</dbReference>
<dbReference type="InterPro" id="IPR018060">
    <property type="entry name" value="HTH_AraC"/>
</dbReference>
<dbReference type="Gene3D" id="3.40.50.2300">
    <property type="match status" value="2"/>
</dbReference>
<dbReference type="InterPro" id="IPR046335">
    <property type="entry name" value="LacI/GalR-like_sensor"/>
</dbReference>
<protein>
    <submittedName>
        <fullName evidence="5">XylR family transcriptional regulator</fullName>
    </submittedName>
</protein>
<dbReference type="EMBL" id="AP024702">
    <property type="protein sequence ID" value="BCX49807.1"/>
    <property type="molecule type" value="Genomic_DNA"/>
</dbReference>
<dbReference type="PANTHER" id="PTHR30146:SF24">
    <property type="entry name" value="XYLOSE OPERON REGULATORY PROTEIN"/>
    <property type="match status" value="1"/>
</dbReference>